<dbReference type="Proteomes" id="UP000673691">
    <property type="component" value="Unassembled WGS sequence"/>
</dbReference>
<reference evidence="4 5" key="1">
    <citation type="journal article" name="Sci. Rep.">
        <title>Genome-scale phylogenetic analyses confirm Olpidium as the closest living zoosporic fungus to the non-flagellated, terrestrial fungi.</title>
        <authorList>
            <person name="Chang Y."/>
            <person name="Rochon D."/>
            <person name="Sekimoto S."/>
            <person name="Wang Y."/>
            <person name="Chovatia M."/>
            <person name="Sandor L."/>
            <person name="Salamov A."/>
            <person name="Grigoriev I.V."/>
            <person name="Stajich J.E."/>
            <person name="Spatafora J.W."/>
        </authorList>
    </citation>
    <scope>NUCLEOTIDE SEQUENCE [LARGE SCALE GENOMIC DNA]</scope>
    <source>
        <strain evidence="4">S191</strain>
    </source>
</reference>
<dbReference type="OrthoDB" id="5994at2759"/>
<name>A0A8H8DKV7_9FUNG</name>
<dbReference type="SUPFAM" id="SSF141091">
    <property type="entry name" value="L21p-like"/>
    <property type="match status" value="1"/>
</dbReference>
<feature type="region of interest" description="Disordered" evidence="3">
    <location>
        <begin position="18"/>
        <end position="58"/>
    </location>
</feature>
<dbReference type="Pfam" id="PF00829">
    <property type="entry name" value="Ribosomal_L21p"/>
    <property type="match status" value="1"/>
</dbReference>
<dbReference type="EMBL" id="JAEFCI010002687">
    <property type="protein sequence ID" value="KAG5462068.1"/>
    <property type="molecule type" value="Genomic_DNA"/>
</dbReference>
<evidence type="ECO:0000313" key="5">
    <source>
        <dbReference type="Proteomes" id="UP000673691"/>
    </source>
</evidence>
<dbReference type="InterPro" id="IPR028909">
    <property type="entry name" value="bL21-like"/>
</dbReference>
<evidence type="ECO:0000256" key="3">
    <source>
        <dbReference type="SAM" id="MobiDB-lite"/>
    </source>
</evidence>
<proteinExistence type="inferred from homology"/>
<organism evidence="4 5">
    <name type="scientific">Olpidium bornovanus</name>
    <dbReference type="NCBI Taxonomy" id="278681"/>
    <lineage>
        <taxon>Eukaryota</taxon>
        <taxon>Fungi</taxon>
        <taxon>Fungi incertae sedis</taxon>
        <taxon>Olpidiomycota</taxon>
        <taxon>Olpidiomycotina</taxon>
        <taxon>Olpidiomycetes</taxon>
        <taxon>Olpidiales</taxon>
        <taxon>Olpidiaceae</taxon>
        <taxon>Olpidium</taxon>
    </lineage>
</organism>
<dbReference type="InterPro" id="IPR036164">
    <property type="entry name" value="bL21-like_sf"/>
</dbReference>
<evidence type="ECO:0000313" key="4">
    <source>
        <dbReference type="EMBL" id="KAG5462068.1"/>
    </source>
</evidence>
<dbReference type="PANTHER" id="PTHR21349">
    <property type="entry name" value="50S RIBOSOMAL PROTEIN L21"/>
    <property type="match status" value="1"/>
</dbReference>
<comment type="similarity">
    <text evidence="1">Belongs to the bacterial ribosomal protein bL21 family.</text>
</comment>
<accession>A0A8H8DKV7</accession>
<dbReference type="GO" id="GO:0005762">
    <property type="term" value="C:mitochondrial large ribosomal subunit"/>
    <property type="evidence" value="ECO:0007669"/>
    <property type="project" value="TreeGrafter"/>
</dbReference>
<evidence type="ECO:0000256" key="1">
    <source>
        <dbReference type="ARBA" id="ARBA00008563"/>
    </source>
</evidence>
<sequence length="294" mass="33122">MPPRLPAPLGRAAGTPAVRNAALPLSPPPPSAALPLSGSRLPPAEAGRSPADAETDREANPLSLFIPVRASNPPRVLTVAYRRPLYSATHRQHLAWRRRSAQQPLLSKVQPDFFENATRPRPVYDLPVPCLPQFRNEAGVRRGVWRLSDFKREEERLSRARSRNPSDEFSEQTKQAVAAVRNQNRYYAIIQIKGKSFLVTEGDTVTVPGLYEVAVGEVIDINRVREIGSRDFTIFGRDHVSPDYFDIKGTVIEKPRGKDVIVYRYLKGSFRKVKAQHHNFTTFRITKLDVNKLN</sequence>
<dbReference type="GO" id="GO:0003735">
    <property type="term" value="F:structural constituent of ribosome"/>
    <property type="evidence" value="ECO:0007669"/>
    <property type="project" value="TreeGrafter"/>
</dbReference>
<dbReference type="PANTHER" id="PTHR21349:SF0">
    <property type="entry name" value="LARGE RIBOSOMAL SUBUNIT PROTEIN BL21M"/>
    <property type="match status" value="1"/>
</dbReference>
<dbReference type="AlphaFoldDB" id="A0A8H8DKV7"/>
<evidence type="ECO:0000256" key="2">
    <source>
        <dbReference type="ARBA" id="ARBA00044129"/>
    </source>
</evidence>
<feature type="compositionally biased region" description="Low complexity" evidence="3">
    <location>
        <begin position="33"/>
        <end position="44"/>
    </location>
</feature>
<comment type="caution">
    <text evidence="4">The sequence shown here is derived from an EMBL/GenBank/DDBJ whole genome shotgun (WGS) entry which is preliminary data.</text>
</comment>
<keyword evidence="5" id="KW-1185">Reference proteome</keyword>
<gene>
    <name evidence="4" type="ORF">BJ554DRAFT_5641</name>
</gene>
<protein>
    <recommendedName>
        <fullName evidence="2">Large ribosomal subunit protein bL21m</fullName>
    </recommendedName>
</protein>